<evidence type="ECO:0000256" key="3">
    <source>
        <dbReference type="ARBA" id="ARBA00022844"/>
    </source>
</evidence>
<dbReference type="Gene3D" id="2.60.40.3940">
    <property type="match status" value="1"/>
</dbReference>
<dbReference type="InterPro" id="IPR054075">
    <property type="entry name" value="Gp53-like_C"/>
</dbReference>
<dbReference type="Proteomes" id="UP001215939">
    <property type="component" value="Segment"/>
</dbReference>
<dbReference type="GO" id="GO:0098015">
    <property type="term" value="C:virus tail"/>
    <property type="evidence" value="ECO:0007669"/>
    <property type="project" value="UniProtKB-KW"/>
</dbReference>
<sequence length="650" mass="67332">MALARVTYTQSVNGNRNFSVPFPYLSKDHVKVTVNGAAVTFSWLSASSIQLTTAPAIGAKVEVRRVTERNSLLVDFADGSTLTESQLDLASKQNFYLSQEADDLAVESNGLANNAVSIANGATTTANEAKTLANSAVSTANTANSTANQAKTSADSAVVTAGNAANTASSAVVTANGAVQTAQQADSKAGSAVTTASQANSRAASAESKADSAVATANGANTKADAATNTANTALSTANTALSNSEAAVSLANAASISSDEAQASSSAAQAAAQAAAQDAQTAVNTALGLESTVNQVLQDVQAIAGGDLSDFAKNSENLSGLTNKAAARSNLGLGQVDNTRDLDKPISNATQQALDTKAESVHVHTKSQITDFTVSWDEVTGKPSTFTPSSHSHAATDLPGSVRGLVASYGSGWGDPNSSVDHILLSNHANTPNSSFYWHIYTSFYSSISSTANRSQLAIQYNGGNQVYARSCFNSTWTPWVRLDVGDWDTLLNKPSSFTPSAHSHVWADITNPPAQATRWPTWTEVTSKPTTFPPSSHTHGVNDIATAFTAAGLQSLGTDGYQQFPGGLILQWGRTASIAGDSSTTITFPITFPSVVAVAHATPLVTGNAVTSDNWGMVEPISTSQLRVYRGLKGVSQKNLVYWTAIGY</sequence>
<evidence type="ECO:0000256" key="1">
    <source>
        <dbReference type="ARBA" id="ARBA00004328"/>
    </source>
</evidence>
<name>A0A9Y1DI53_9CAUD</name>
<evidence type="ECO:0000313" key="7">
    <source>
        <dbReference type="Proteomes" id="UP001215939"/>
    </source>
</evidence>
<protein>
    <submittedName>
        <fullName evidence="6">Tail fiber protein</fullName>
    </submittedName>
</protein>
<dbReference type="EMBL" id="OP329100">
    <property type="protein sequence ID" value="UXY92584.1"/>
    <property type="molecule type" value="Genomic_DNA"/>
</dbReference>
<evidence type="ECO:0000256" key="2">
    <source>
        <dbReference type="ARBA" id="ARBA00022732"/>
    </source>
</evidence>
<reference evidence="6" key="1">
    <citation type="submission" date="2022-08" db="EMBL/GenBank/DDBJ databases">
        <authorList>
            <person name="Putzeys L."/>
            <person name="Poppeliers J."/>
            <person name="Boon M."/>
            <person name="Lood C."/>
            <person name="Vallino M."/>
            <person name="Lavigne R."/>
        </authorList>
    </citation>
    <scope>NUCLEOTIDE SEQUENCE</scope>
</reference>
<reference evidence="6" key="2">
    <citation type="journal article" date="2023" name="mSystems">
        <title>Transcriptomics-Driven Characterization of LUZ100, a T7-like Pseudomonas Phage with Temperate Features.</title>
        <authorList>
            <person name="Putzeys L."/>
            <person name="Poppeliers J."/>
            <person name="Boon M."/>
            <person name="Lood C."/>
            <person name="Vallino M."/>
            <person name="Lavigne R."/>
        </authorList>
    </citation>
    <scope>NUCLEOTIDE SEQUENCE</scope>
</reference>
<dbReference type="InterPro" id="IPR005604">
    <property type="entry name" value="Phage_T7_tail_fibre-like_N"/>
</dbReference>
<proteinExistence type="predicted"/>
<feature type="domain" description="Putative tail fiber protein gp53-like C-terminal" evidence="5">
    <location>
        <begin position="566"/>
        <end position="650"/>
    </location>
</feature>
<keyword evidence="3" id="KW-0946">Virion</keyword>
<feature type="domain" description="Bacteriophage T7 tail fibre protein-like N-terminal" evidence="4">
    <location>
        <begin position="2"/>
        <end position="114"/>
    </location>
</feature>
<keyword evidence="7" id="KW-1185">Reference proteome</keyword>
<evidence type="ECO:0000259" key="4">
    <source>
        <dbReference type="Pfam" id="PF03906"/>
    </source>
</evidence>
<comment type="subcellular location">
    <subcellularLocation>
        <location evidence="1">Virion</location>
    </subcellularLocation>
</comment>
<evidence type="ECO:0000259" key="5">
    <source>
        <dbReference type="Pfam" id="PF21882"/>
    </source>
</evidence>
<accession>A0A9Y1DI53</accession>
<dbReference type="Pfam" id="PF03906">
    <property type="entry name" value="Phage_T7_tail"/>
    <property type="match status" value="1"/>
</dbReference>
<keyword evidence="2" id="KW-1227">Viral tail protein</keyword>
<dbReference type="Pfam" id="PF21882">
    <property type="entry name" value="Gp53-like_C"/>
    <property type="match status" value="1"/>
</dbReference>
<evidence type="ECO:0000313" key="6">
    <source>
        <dbReference type="EMBL" id="UXY92584.1"/>
    </source>
</evidence>
<dbReference type="CDD" id="cd19958">
    <property type="entry name" value="pyocin_knob"/>
    <property type="match status" value="1"/>
</dbReference>
<gene>
    <name evidence="6" type="ORF">LUZ100_gp48</name>
</gene>
<organism evidence="6 7">
    <name type="scientific">Pseudomonas phage LUZ100</name>
    <dbReference type="NCBI Taxonomy" id="2973522"/>
    <lineage>
        <taxon>Viruses</taxon>
        <taxon>Duplodnaviria</taxon>
        <taxon>Heunggongvirae</taxon>
        <taxon>Uroviricota</taxon>
        <taxon>Caudoviricetes</taxon>
        <taxon>Autographivirales</taxon>
        <taxon>Autographivirales incertae sedis</taxon>
        <taxon>Luzcentumvirus</taxon>
        <taxon>Luzcentumvirus LUZ100</taxon>
    </lineage>
</organism>